<proteinExistence type="predicted"/>
<gene>
    <name evidence="2" type="ORF">Daus18300_011635</name>
</gene>
<feature type="compositionally biased region" description="Low complexity" evidence="1">
    <location>
        <begin position="45"/>
        <end position="58"/>
    </location>
</feature>
<evidence type="ECO:0000313" key="3">
    <source>
        <dbReference type="Proteomes" id="UP001583177"/>
    </source>
</evidence>
<dbReference type="Proteomes" id="UP001583177">
    <property type="component" value="Unassembled WGS sequence"/>
</dbReference>
<comment type="caution">
    <text evidence="2">The sequence shown here is derived from an EMBL/GenBank/DDBJ whole genome shotgun (WGS) entry which is preliminary data.</text>
</comment>
<dbReference type="SUPFAM" id="SSF55486">
    <property type="entry name" value="Metalloproteases ('zincins'), catalytic domain"/>
    <property type="match status" value="1"/>
</dbReference>
<sequence>MTIQFMHHSIKISRPPTSNSNEDVTLVAVIPLNLASAGNGPSLEPAQQASPVASPAPAYTEHDLGGVGRISVTPPPSYTESNSGVIVGESKTVIDAHGSPIPSTCHGINPNHDCGGSVSISDAVVPSLGEMLCDPYGDNDATGLDTMSAVPELIPSYCATNSIPGPEDLNYHVNSNNGLYRWKTTKTSSIPVGIDISSFESYEQGLMAQRCLITVLDRFNVKNVGPKFQFVSHPFHSAFFVRFGGDYPIYARAFFPGSLPEYWYIDIFKPGLTLSAEQEEFLMRTGAGDTAKLQALEQNLIKILTHEMLHVVGVRHCDAQVTEKAEKCVRFPPDLSDDENNEEHLMQRFLDWKSLSQLDWMDRTIQEIRQIYAMKDGEYIGCHRIQDVSWEDGARRRMEIARRNALCCGVWLQHGTGTEG</sequence>
<name>A0ABR3W5R4_9PEZI</name>
<feature type="region of interest" description="Disordered" evidence="1">
    <location>
        <begin position="41"/>
        <end position="82"/>
    </location>
</feature>
<dbReference type="EMBL" id="JAWRVE010000144">
    <property type="protein sequence ID" value="KAL1853968.1"/>
    <property type="molecule type" value="Genomic_DNA"/>
</dbReference>
<evidence type="ECO:0000313" key="2">
    <source>
        <dbReference type="EMBL" id="KAL1853968.1"/>
    </source>
</evidence>
<organism evidence="2 3">
    <name type="scientific">Diaporthe australafricana</name>
    <dbReference type="NCBI Taxonomy" id="127596"/>
    <lineage>
        <taxon>Eukaryota</taxon>
        <taxon>Fungi</taxon>
        <taxon>Dikarya</taxon>
        <taxon>Ascomycota</taxon>
        <taxon>Pezizomycotina</taxon>
        <taxon>Sordariomycetes</taxon>
        <taxon>Sordariomycetidae</taxon>
        <taxon>Diaporthales</taxon>
        <taxon>Diaporthaceae</taxon>
        <taxon>Diaporthe</taxon>
    </lineage>
</organism>
<keyword evidence="3" id="KW-1185">Reference proteome</keyword>
<reference evidence="2 3" key="1">
    <citation type="journal article" date="2024" name="IMA Fungus">
        <title>IMA Genome - F19 : A genome assembly and annotation guide to empower mycologists, including annotated draft genome sequences of Ceratocystis pirilliformis, Diaporthe australafricana, Fusarium ophioides, Paecilomyces lecythidis, and Sporothrix stenoceras.</title>
        <authorList>
            <person name="Aylward J."/>
            <person name="Wilson A.M."/>
            <person name="Visagie C.M."/>
            <person name="Spraker J."/>
            <person name="Barnes I."/>
            <person name="Buitendag C."/>
            <person name="Ceriani C."/>
            <person name="Del Mar Angel L."/>
            <person name="du Plessis D."/>
            <person name="Fuchs T."/>
            <person name="Gasser K."/>
            <person name="Kramer D."/>
            <person name="Li W."/>
            <person name="Munsamy K."/>
            <person name="Piso A."/>
            <person name="Price J.L."/>
            <person name="Sonnekus B."/>
            <person name="Thomas C."/>
            <person name="van der Nest A."/>
            <person name="van Dijk A."/>
            <person name="van Heerden A."/>
            <person name="van Vuuren N."/>
            <person name="Yilmaz N."/>
            <person name="Duong T.A."/>
            <person name="van der Merwe N.A."/>
            <person name="Wingfield M.J."/>
            <person name="Wingfield B.D."/>
        </authorList>
    </citation>
    <scope>NUCLEOTIDE SEQUENCE [LARGE SCALE GENOMIC DNA]</scope>
    <source>
        <strain evidence="2 3">CMW 18300</strain>
    </source>
</reference>
<protein>
    <submittedName>
        <fullName evidence="2">Uncharacterized protein</fullName>
    </submittedName>
</protein>
<evidence type="ECO:0000256" key="1">
    <source>
        <dbReference type="SAM" id="MobiDB-lite"/>
    </source>
</evidence>
<accession>A0ABR3W5R4</accession>